<feature type="non-terminal residue" evidence="1">
    <location>
        <position position="1"/>
    </location>
</feature>
<accession>X1QY20</accession>
<dbReference type="AlphaFoldDB" id="X1QY20"/>
<protein>
    <submittedName>
        <fullName evidence="1">Uncharacterized protein</fullName>
    </submittedName>
</protein>
<comment type="caution">
    <text evidence="1">The sequence shown here is derived from an EMBL/GenBank/DDBJ whole genome shotgun (WGS) entry which is preliminary data.</text>
</comment>
<proteinExistence type="predicted"/>
<name>X1QY20_9ZZZZ</name>
<gene>
    <name evidence="1" type="ORF">S12H4_25247</name>
</gene>
<organism evidence="1">
    <name type="scientific">marine sediment metagenome</name>
    <dbReference type="NCBI Taxonomy" id="412755"/>
    <lineage>
        <taxon>unclassified sequences</taxon>
        <taxon>metagenomes</taxon>
        <taxon>ecological metagenomes</taxon>
    </lineage>
</organism>
<evidence type="ECO:0000313" key="1">
    <source>
        <dbReference type="EMBL" id="GAI73178.1"/>
    </source>
</evidence>
<reference evidence="1" key="1">
    <citation type="journal article" date="2014" name="Front. Microbiol.">
        <title>High frequency of phylogenetically diverse reductive dehalogenase-homologous genes in deep subseafloor sedimentary metagenomes.</title>
        <authorList>
            <person name="Kawai M."/>
            <person name="Futagami T."/>
            <person name="Toyoda A."/>
            <person name="Takaki Y."/>
            <person name="Nishi S."/>
            <person name="Hori S."/>
            <person name="Arai W."/>
            <person name="Tsubouchi T."/>
            <person name="Morono Y."/>
            <person name="Uchiyama I."/>
            <person name="Ito T."/>
            <person name="Fujiyama A."/>
            <person name="Inagaki F."/>
            <person name="Takami H."/>
        </authorList>
    </citation>
    <scope>NUCLEOTIDE SEQUENCE</scope>
    <source>
        <strain evidence="1">Expedition CK06-06</strain>
    </source>
</reference>
<sequence length="38" mass="4334">WELGGVCLQVGRGRFLILRRGQQANHRIMSIHGQGLYL</sequence>
<dbReference type="EMBL" id="BARW01014058">
    <property type="protein sequence ID" value="GAI73178.1"/>
    <property type="molecule type" value="Genomic_DNA"/>
</dbReference>